<dbReference type="PANTHER" id="PTHR48475:SF1">
    <property type="entry name" value="RNASE H TYPE-1 DOMAIN-CONTAINING PROTEIN"/>
    <property type="match status" value="1"/>
</dbReference>
<comment type="caution">
    <text evidence="8">The sequence shown here is derived from an EMBL/GenBank/DDBJ whole genome shotgun (WGS) entry which is preliminary data.</text>
</comment>
<evidence type="ECO:0000259" key="7">
    <source>
        <dbReference type="Pfam" id="PF17917"/>
    </source>
</evidence>
<dbReference type="PANTHER" id="PTHR48475">
    <property type="entry name" value="RIBONUCLEASE H"/>
    <property type="match status" value="1"/>
</dbReference>
<keyword evidence="6" id="KW-0695">RNA-directed DNA polymerase</keyword>
<dbReference type="SUPFAM" id="SSF56672">
    <property type="entry name" value="DNA/RNA polymerases"/>
    <property type="match status" value="1"/>
</dbReference>
<evidence type="ECO:0000313" key="9">
    <source>
        <dbReference type="Proteomes" id="UP000257109"/>
    </source>
</evidence>
<feature type="non-terminal residue" evidence="8">
    <location>
        <position position="1"/>
    </location>
</feature>
<keyword evidence="9" id="KW-1185">Reference proteome</keyword>
<evidence type="ECO:0000256" key="6">
    <source>
        <dbReference type="ARBA" id="ARBA00022918"/>
    </source>
</evidence>
<evidence type="ECO:0000256" key="4">
    <source>
        <dbReference type="ARBA" id="ARBA00022759"/>
    </source>
</evidence>
<dbReference type="Proteomes" id="UP000257109">
    <property type="component" value="Unassembled WGS sequence"/>
</dbReference>
<evidence type="ECO:0000256" key="5">
    <source>
        <dbReference type="ARBA" id="ARBA00022801"/>
    </source>
</evidence>
<dbReference type="OrthoDB" id="5864054at2759"/>
<keyword evidence="2" id="KW-0548">Nucleotidyltransferase</keyword>
<evidence type="ECO:0000313" key="8">
    <source>
        <dbReference type="EMBL" id="RDX78860.1"/>
    </source>
</evidence>
<dbReference type="GO" id="GO:0016787">
    <property type="term" value="F:hydrolase activity"/>
    <property type="evidence" value="ECO:0007669"/>
    <property type="project" value="UniProtKB-KW"/>
</dbReference>
<evidence type="ECO:0000256" key="1">
    <source>
        <dbReference type="ARBA" id="ARBA00022679"/>
    </source>
</evidence>
<dbReference type="Gene3D" id="3.30.70.270">
    <property type="match status" value="1"/>
</dbReference>
<feature type="domain" description="Reverse transcriptase RNase H-like" evidence="7">
    <location>
        <begin position="72"/>
        <end position="168"/>
    </location>
</feature>
<dbReference type="AlphaFoldDB" id="A0A371FKX3"/>
<keyword evidence="4" id="KW-0255">Endonuclease</keyword>
<evidence type="ECO:0000256" key="3">
    <source>
        <dbReference type="ARBA" id="ARBA00022722"/>
    </source>
</evidence>
<dbReference type="Pfam" id="PF17917">
    <property type="entry name" value="RT_RNaseH"/>
    <property type="match status" value="1"/>
</dbReference>
<organism evidence="8 9">
    <name type="scientific">Mucuna pruriens</name>
    <name type="common">Velvet bean</name>
    <name type="synonym">Dolichos pruriens</name>
    <dbReference type="NCBI Taxonomy" id="157652"/>
    <lineage>
        <taxon>Eukaryota</taxon>
        <taxon>Viridiplantae</taxon>
        <taxon>Streptophyta</taxon>
        <taxon>Embryophyta</taxon>
        <taxon>Tracheophyta</taxon>
        <taxon>Spermatophyta</taxon>
        <taxon>Magnoliopsida</taxon>
        <taxon>eudicotyledons</taxon>
        <taxon>Gunneridae</taxon>
        <taxon>Pentapetalae</taxon>
        <taxon>rosids</taxon>
        <taxon>fabids</taxon>
        <taxon>Fabales</taxon>
        <taxon>Fabaceae</taxon>
        <taxon>Papilionoideae</taxon>
        <taxon>50 kb inversion clade</taxon>
        <taxon>NPAAA clade</taxon>
        <taxon>indigoferoid/millettioid clade</taxon>
        <taxon>Phaseoleae</taxon>
        <taxon>Mucuna</taxon>
    </lineage>
</organism>
<evidence type="ECO:0000256" key="2">
    <source>
        <dbReference type="ARBA" id="ARBA00022695"/>
    </source>
</evidence>
<reference evidence="8" key="1">
    <citation type="submission" date="2018-05" db="EMBL/GenBank/DDBJ databases">
        <title>Draft genome of Mucuna pruriens seed.</title>
        <authorList>
            <person name="Nnadi N.E."/>
            <person name="Vos R."/>
            <person name="Hasami M.H."/>
            <person name="Devisetty U.K."/>
            <person name="Aguiy J.C."/>
        </authorList>
    </citation>
    <scope>NUCLEOTIDE SEQUENCE [LARGE SCALE GENOMIC DNA]</scope>
    <source>
        <strain evidence="8">JCA_2017</strain>
    </source>
</reference>
<dbReference type="InterPro" id="IPR041373">
    <property type="entry name" value="RT_RNaseH"/>
</dbReference>
<dbReference type="GO" id="GO:0003964">
    <property type="term" value="F:RNA-directed DNA polymerase activity"/>
    <property type="evidence" value="ECO:0007669"/>
    <property type="project" value="UniProtKB-KW"/>
</dbReference>
<dbReference type="FunFam" id="3.30.70.270:FF:000020">
    <property type="entry name" value="Transposon Tf2-6 polyprotein-like Protein"/>
    <property type="match status" value="1"/>
</dbReference>
<dbReference type="InterPro" id="IPR043128">
    <property type="entry name" value="Rev_trsase/Diguanyl_cyclase"/>
</dbReference>
<keyword evidence="1" id="KW-0808">Transferase</keyword>
<accession>A0A371FKX3</accession>
<sequence>MPPPRTKTEVRGFLGRVNYIARFISQLTATYSPIFKLLRKNQKMEWNQECQEAFKKVKHYLETPLILVPVVPGKPLILYLTMLEESMGGILGQQDASRKEQTIYYLSKKYSTLERTCCALVWAAKRLRQYILAHTTWLIAKMDPLKYIFEKSALTGQIARWQMTLSEYDIVYTNQKVVKGIALAEQLAHHPLDEYDPLLYEFPDEQIMSMKDVGLAADLDEWKLWFDGASNMLRNGIGIVLASPKD</sequence>
<proteinExistence type="predicted"/>
<dbReference type="InterPro" id="IPR043502">
    <property type="entry name" value="DNA/RNA_pol_sf"/>
</dbReference>
<keyword evidence="5" id="KW-0378">Hydrolase</keyword>
<protein>
    <submittedName>
        <fullName evidence="8">Retrovirus-related Pol polyprotein from transposon 17.6</fullName>
    </submittedName>
</protein>
<keyword evidence="3" id="KW-0540">Nuclease</keyword>
<dbReference type="GO" id="GO:0004519">
    <property type="term" value="F:endonuclease activity"/>
    <property type="evidence" value="ECO:0007669"/>
    <property type="project" value="UniProtKB-KW"/>
</dbReference>
<dbReference type="EMBL" id="QJKJ01008724">
    <property type="protein sequence ID" value="RDX78860.1"/>
    <property type="molecule type" value="Genomic_DNA"/>
</dbReference>
<gene>
    <name evidence="8" type="primary">pol</name>
    <name evidence="8" type="ORF">CR513_40803</name>
</gene>
<name>A0A371FKX3_MUCPR</name>